<dbReference type="InterPro" id="IPR009000">
    <property type="entry name" value="Transl_B-barrel_sf"/>
</dbReference>
<dbReference type="InterPro" id="IPR036976">
    <property type="entry name" value="RimM_N_sf"/>
</dbReference>
<keyword evidence="1 5" id="KW-0963">Cytoplasm</keyword>
<proteinExistence type="inferred from homology"/>
<comment type="function">
    <text evidence="5">An accessory protein needed during the final step in the assembly of 30S ribosomal subunit, possibly for assembly of the head region. Essential for efficient processing of 16S rRNA. May be needed both before and after RbfA during the maturation of 16S rRNA. It has affinity for free ribosomal 30S subunits but not for 70S ribosomes.</text>
</comment>
<dbReference type="GO" id="GO:0042274">
    <property type="term" value="P:ribosomal small subunit biogenesis"/>
    <property type="evidence" value="ECO:0007669"/>
    <property type="project" value="UniProtKB-UniRule"/>
</dbReference>
<keyword evidence="2 5" id="KW-0690">Ribosome biogenesis</keyword>
<dbReference type="EMBL" id="CP048744">
    <property type="protein sequence ID" value="QIQ41607.1"/>
    <property type="molecule type" value="Genomic_DNA"/>
</dbReference>
<dbReference type="GO" id="GO:0005737">
    <property type="term" value="C:cytoplasm"/>
    <property type="evidence" value="ECO:0007669"/>
    <property type="project" value="UniProtKB-SubCell"/>
</dbReference>
<evidence type="ECO:0000256" key="1">
    <source>
        <dbReference type="ARBA" id="ARBA00022490"/>
    </source>
</evidence>
<gene>
    <name evidence="5 8" type="primary">rimM</name>
    <name evidence="8" type="ORF">G4B00_01980</name>
</gene>
<dbReference type="Proteomes" id="UP000502374">
    <property type="component" value="Chromosome"/>
</dbReference>
<dbReference type="HAMAP" id="MF_00014">
    <property type="entry name" value="Ribosome_mat_RimM"/>
    <property type="match status" value="1"/>
</dbReference>
<dbReference type="InterPro" id="IPR011033">
    <property type="entry name" value="PRC_barrel-like_sf"/>
</dbReference>
<accession>A0AAJ4GCJ3</accession>
<dbReference type="AlphaFoldDB" id="A0AAJ4GCJ3"/>
<feature type="domain" description="Ribosome maturation factor RimM PRC barrel" evidence="7">
    <location>
        <begin position="107"/>
        <end position="175"/>
    </location>
</feature>
<sequence length="176" mass="21193">MINIKLNQLIDPILVGKIGKVYGILGWINFFSFTETKKKIFSYLPWFILKNQTWETIQLKNWKQHNNHFIIQINNVIDRSLARKWTNTEIFIDTSQLPKLEKNEYYWNDIIKCKVFNIKNKYLGIVTDLISHEYNDTLLIKNHFTKYNKKIMIPFITEKIVKNIDIKNKIITVQWN</sequence>
<dbReference type="Gene3D" id="2.30.30.240">
    <property type="entry name" value="PRC-barrel domain"/>
    <property type="match status" value="1"/>
</dbReference>
<evidence type="ECO:0000256" key="2">
    <source>
        <dbReference type="ARBA" id="ARBA00022517"/>
    </source>
</evidence>
<dbReference type="InterPro" id="IPR002676">
    <property type="entry name" value="RimM_N"/>
</dbReference>
<evidence type="ECO:0000256" key="5">
    <source>
        <dbReference type="HAMAP-Rule" id="MF_00014"/>
    </source>
</evidence>
<evidence type="ECO:0000256" key="4">
    <source>
        <dbReference type="ARBA" id="ARBA00023186"/>
    </source>
</evidence>
<dbReference type="GO" id="GO:0006364">
    <property type="term" value="P:rRNA processing"/>
    <property type="evidence" value="ECO:0007669"/>
    <property type="project" value="UniProtKB-UniRule"/>
</dbReference>
<comment type="subcellular location">
    <subcellularLocation>
        <location evidence="5">Cytoplasm</location>
    </subcellularLocation>
</comment>
<comment type="domain">
    <text evidence="5">The PRC barrel domain binds ribosomal protein uS19.</text>
</comment>
<dbReference type="GO" id="GO:0005840">
    <property type="term" value="C:ribosome"/>
    <property type="evidence" value="ECO:0007669"/>
    <property type="project" value="InterPro"/>
</dbReference>
<evidence type="ECO:0000259" key="7">
    <source>
        <dbReference type="Pfam" id="PF24986"/>
    </source>
</evidence>
<dbReference type="SUPFAM" id="SSF50346">
    <property type="entry name" value="PRC-barrel domain"/>
    <property type="match status" value="1"/>
</dbReference>
<dbReference type="GO" id="GO:0043022">
    <property type="term" value="F:ribosome binding"/>
    <property type="evidence" value="ECO:0007669"/>
    <property type="project" value="InterPro"/>
</dbReference>
<dbReference type="InterPro" id="IPR011961">
    <property type="entry name" value="RimM"/>
</dbReference>
<dbReference type="PANTHER" id="PTHR33692">
    <property type="entry name" value="RIBOSOME MATURATION FACTOR RIMM"/>
    <property type="match status" value="1"/>
</dbReference>
<keyword evidence="4 5" id="KW-0143">Chaperone</keyword>
<dbReference type="PANTHER" id="PTHR33692:SF1">
    <property type="entry name" value="RIBOSOME MATURATION FACTOR RIMM"/>
    <property type="match status" value="1"/>
</dbReference>
<name>A0AAJ4GCJ3_9GAMM</name>
<feature type="domain" description="RimM N-terminal" evidence="6">
    <location>
        <begin position="15"/>
        <end position="95"/>
    </location>
</feature>
<protein>
    <recommendedName>
        <fullName evidence="5">Ribosome maturation factor RimM</fullName>
    </recommendedName>
</protein>
<evidence type="ECO:0000259" key="6">
    <source>
        <dbReference type="Pfam" id="PF01782"/>
    </source>
</evidence>
<keyword evidence="3 5" id="KW-0698">rRNA processing</keyword>
<dbReference type="SUPFAM" id="SSF50447">
    <property type="entry name" value="Translation proteins"/>
    <property type="match status" value="1"/>
</dbReference>
<dbReference type="Pfam" id="PF24986">
    <property type="entry name" value="PRC_RimM"/>
    <property type="match status" value="1"/>
</dbReference>
<evidence type="ECO:0000256" key="3">
    <source>
        <dbReference type="ARBA" id="ARBA00022552"/>
    </source>
</evidence>
<dbReference type="InterPro" id="IPR056792">
    <property type="entry name" value="PRC_RimM"/>
</dbReference>
<comment type="subunit">
    <text evidence="5">Binds ribosomal protein uS19.</text>
</comment>
<dbReference type="Gene3D" id="2.40.30.60">
    <property type="entry name" value="RimM"/>
    <property type="match status" value="1"/>
</dbReference>
<comment type="similarity">
    <text evidence="5">Belongs to the RimM family.</text>
</comment>
<dbReference type="Pfam" id="PF01782">
    <property type="entry name" value="RimM"/>
    <property type="match status" value="1"/>
</dbReference>
<reference evidence="8 9" key="1">
    <citation type="submission" date="2020-02" db="EMBL/GenBank/DDBJ databases">
        <title>Parallel evolution in the integration of a co-obligate aphid symbiosis.</title>
        <authorList>
            <person name="Monnin D."/>
            <person name="Jackson R."/>
            <person name="Kiers E.T."/>
            <person name="Bunker M."/>
            <person name="Ellers J."/>
            <person name="Henry L.M."/>
        </authorList>
    </citation>
    <scope>NUCLEOTIDE SEQUENCE [LARGE SCALE GENOMIC DNA]</scope>
    <source>
        <strain evidence="8">AURT-53B</strain>
    </source>
</reference>
<dbReference type="NCBIfam" id="TIGR02273">
    <property type="entry name" value="16S_RimM"/>
    <property type="match status" value="1"/>
</dbReference>
<evidence type="ECO:0000313" key="8">
    <source>
        <dbReference type="EMBL" id="QIQ41607.1"/>
    </source>
</evidence>
<organism evidence="8 9">
    <name type="scientific">Buchnera aphidicola</name>
    <name type="common">Aphis urticata</name>
    <dbReference type="NCBI Taxonomy" id="2708353"/>
    <lineage>
        <taxon>Bacteria</taxon>
        <taxon>Pseudomonadati</taxon>
        <taxon>Pseudomonadota</taxon>
        <taxon>Gammaproteobacteria</taxon>
        <taxon>Enterobacterales</taxon>
        <taxon>Erwiniaceae</taxon>
        <taxon>Buchnera</taxon>
    </lineage>
</organism>
<evidence type="ECO:0000313" key="9">
    <source>
        <dbReference type="Proteomes" id="UP000502374"/>
    </source>
</evidence>